<dbReference type="EMBL" id="JAPEVA010000130">
    <property type="protein sequence ID" value="KAJ4398426.1"/>
    <property type="molecule type" value="Genomic_DNA"/>
</dbReference>
<sequence length="757" mass="83899">MTAHNIPTPREPTDDEALSMFKAVEELFPSSSLGVDKWYILALAAMVGGGQPGFAPLLYKELTKRPEHESPEQRQALMRRIRETLFKLIVIIGVCKPLEAIFDIDAITRPEDKDYSFSREGWRCDEANAKRGFEWQNRLYQHDQGAIDNVLASQRDFDWTSKQITYGLYLSDHSILNDVETEITVLSGIMIQNLPRETGWHLRGTRRIGVSVEDVEMLQQCHANVGKACAYNMIDTVIILSKTPQLSNEESIIPLPISEVPKTMVPQTEHPDRDFWKAGVERIGNIATTDEKQDAVAHTSVEAQEEVPVKIAETSFEEKTDAEKKLVRKIDLYLMPTIWILYCFSYMDRTAIGNAKVAGMDVDLGLTSDEYFLAIVIFQVGYVFFEVPSNMVLSRIRPSIWIPTLMVFWGSVSALMALVKTPAQLIGVRFLLGVTEAGFSPAVLFIISTWYRRHEQSKRFMCFLSAGILSGAFGGVIAGAIVDSLDGAHGIAGWQWLFIVQGVATVACAVPAPFVLLDYPSNARQLNAQEREIAMARLHADFGSHDKEKHISHGKAFMNAVKNWRLWLLCAGYMTIIGCYSLSYFNPSLVRGLGYTGSMAQYMTVPLYVAAFVIAVPVAILADKINAFRPVLCASALVIGALFCALSAGIYAYIPRYVFLVFINSMIWTANPLALSYASVSMGPLDPETRAISLAFVNALGNLAQVYGAYLFPAEDAPKYIKGFGVYAGLLSLGAGIYVAAFFLFRKSPFTSKTTVG</sequence>
<dbReference type="SUPFAM" id="SSF103473">
    <property type="entry name" value="MFS general substrate transporter"/>
    <property type="match status" value="1"/>
</dbReference>
<comment type="subcellular location">
    <subcellularLocation>
        <location evidence="1">Membrane</location>
        <topology evidence="1">Multi-pass membrane protein</topology>
    </subcellularLocation>
</comment>
<feature type="transmembrane region" description="Helical" evidence="6">
    <location>
        <begin position="371"/>
        <end position="388"/>
    </location>
</feature>
<dbReference type="Gene3D" id="1.20.1250.20">
    <property type="entry name" value="MFS general substrate transporter like domains"/>
    <property type="match status" value="2"/>
</dbReference>
<feature type="transmembrane region" description="Helical" evidence="6">
    <location>
        <begin position="425"/>
        <end position="448"/>
    </location>
</feature>
<dbReference type="FunFam" id="1.20.1250.20:FF:000057">
    <property type="entry name" value="MFS general substrate transporter"/>
    <property type="match status" value="1"/>
</dbReference>
<dbReference type="PROSITE" id="PS50850">
    <property type="entry name" value="MFS"/>
    <property type="match status" value="1"/>
</dbReference>
<feature type="transmembrane region" description="Helical" evidence="6">
    <location>
        <begin position="330"/>
        <end position="347"/>
    </location>
</feature>
<evidence type="ECO:0000256" key="5">
    <source>
        <dbReference type="ARBA" id="ARBA00023136"/>
    </source>
</evidence>
<keyword evidence="3 6" id="KW-0812">Transmembrane</keyword>
<keyword evidence="5 6" id="KW-0472">Membrane</keyword>
<dbReference type="InterPro" id="IPR020846">
    <property type="entry name" value="MFS_dom"/>
</dbReference>
<evidence type="ECO:0000256" key="2">
    <source>
        <dbReference type="ARBA" id="ARBA00022448"/>
    </source>
</evidence>
<gene>
    <name evidence="8" type="ORF">N0V91_010197</name>
</gene>
<feature type="transmembrane region" description="Helical" evidence="6">
    <location>
        <begin position="494"/>
        <end position="517"/>
    </location>
</feature>
<protein>
    <recommendedName>
        <fullName evidence="7">Major facilitator superfamily (MFS) profile domain-containing protein</fullName>
    </recommendedName>
</protein>
<reference evidence="8" key="1">
    <citation type="submission" date="2022-10" db="EMBL/GenBank/DDBJ databases">
        <title>Tapping the CABI collections for fungal endophytes: first genome assemblies for Collariella, Neodidymelliopsis, Ascochyta clinopodiicola, Didymella pomorum, Didymosphaeria variabile, Neocosmospora piperis and Neocucurbitaria cava.</title>
        <authorList>
            <person name="Hill R."/>
        </authorList>
    </citation>
    <scope>NUCLEOTIDE SEQUENCE</scope>
    <source>
        <strain evidence="8">IMI 355091</strain>
    </source>
</reference>
<evidence type="ECO:0000256" key="3">
    <source>
        <dbReference type="ARBA" id="ARBA00022692"/>
    </source>
</evidence>
<dbReference type="GO" id="GO:0022857">
    <property type="term" value="F:transmembrane transporter activity"/>
    <property type="evidence" value="ECO:0007669"/>
    <property type="project" value="InterPro"/>
</dbReference>
<dbReference type="AlphaFoldDB" id="A0A9W8Z5M1"/>
<dbReference type="InterPro" id="IPR011701">
    <property type="entry name" value="MFS"/>
</dbReference>
<dbReference type="Gene3D" id="1.20.1290.10">
    <property type="entry name" value="AhpD-like"/>
    <property type="match status" value="1"/>
</dbReference>
<feature type="transmembrane region" description="Helical" evidence="6">
    <location>
        <begin position="724"/>
        <end position="745"/>
    </location>
</feature>
<keyword evidence="4 6" id="KW-1133">Transmembrane helix</keyword>
<evidence type="ECO:0000259" key="7">
    <source>
        <dbReference type="PROSITE" id="PS50850"/>
    </source>
</evidence>
<dbReference type="InterPro" id="IPR029032">
    <property type="entry name" value="AhpD-like"/>
</dbReference>
<evidence type="ECO:0000256" key="6">
    <source>
        <dbReference type="SAM" id="Phobius"/>
    </source>
</evidence>
<feature type="transmembrane region" description="Helical" evidence="6">
    <location>
        <begin position="605"/>
        <end position="622"/>
    </location>
</feature>
<name>A0A9W8Z5M1_9PLEO</name>
<evidence type="ECO:0000313" key="9">
    <source>
        <dbReference type="Proteomes" id="UP001140510"/>
    </source>
</evidence>
<feature type="transmembrane region" description="Helical" evidence="6">
    <location>
        <begin position="657"/>
        <end position="680"/>
    </location>
</feature>
<keyword evidence="2" id="KW-0813">Transport</keyword>
<keyword evidence="9" id="KW-1185">Reference proteome</keyword>
<evidence type="ECO:0000313" key="8">
    <source>
        <dbReference type="EMBL" id="KAJ4398426.1"/>
    </source>
</evidence>
<feature type="transmembrane region" description="Helical" evidence="6">
    <location>
        <begin position="566"/>
        <end position="585"/>
    </location>
</feature>
<feature type="transmembrane region" description="Helical" evidence="6">
    <location>
        <begin position="631"/>
        <end position="651"/>
    </location>
</feature>
<organism evidence="8 9">
    <name type="scientific">Didymella pomorum</name>
    <dbReference type="NCBI Taxonomy" id="749634"/>
    <lineage>
        <taxon>Eukaryota</taxon>
        <taxon>Fungi</taxon>
        <taxon>Dikarya</taxon>
        <taxon>Ascomycota</taxon>
        <taxon>Pezizomycotina</taxon>
        <taxon>Dothideomycetes</taxon>
        <taxon>Pleosporomycetidae</taxon>
        <taxon>Pleosporales</taxon>
        <taxon>Pleosporineae</taxon>
        <taxon>Didymellaceae</taxon>
        <taxon>Didymella</taxon>
    </lineage>
</organism>
<feature type="domain" description="Major facilitator superfamily (MFS) profile" evidence="7">
    <location>
        <begin position="334"/>
        <end position="752"/>
    </location>
</feature>
<feature type="transmembrane region" description="Helical" evidence="6">
    <location>
        <begin position="692"/>
        <end position="712"/>
    </location>
</feature>
<dbReference type="PANTHER" id="PTHR43791:SF38">
    <property type="entry name" value="MAJOR FACILITATOR SUPERFAMILY (MFS) PROFILE DOMAIN-CONTAINING PROTEIN"/>
    <property type="match status" value="1"/>
</dbReference>
<dbReference type="GO" id="GO:0016020">
    <property type="term" value="C:membrane"/>
    <property type="evidence" value="ECO:0007669"/>
    <property type="project" value="UniProtKB-SubCell"/>
</dbReference>
<dbReference type="InterPro" id="IPR036259">
    <property type="entry name" value="MFS_trans_sf"/>
</dbReference>
<proteinExistence type="predicted"/>
<evidence type="ECO:0000256" key="1">
    <source>
        <dbReference type="ARBA" id="ARBA00004141"/>
    </source>
</evidence>
<dbReference type="SUPFAM" id="SSF69118">
    <property type="entry name" value="AhpD-like"/>
    <property type="match status" value="1"/>
</dbReference>
<comment type="caution">
    <text evidence="8">The sequence shown here is derived from an EMBL/GenBank/DDBJ whole genome shotgun (WGS) entry which is preliminary data.</text>
</comment>
<feature type="transmembrane region" description="Helical" evidence="6">
    <location>
        <begin position="460"/>
        <end position="482"/>
    </location>
</feature>
<dbReference type="PANTHER" id="PTHR43791">
    <property type="entry name" value="PERMEASE-RELATED"/>
    <property type="match status" value="1"/>
</dbReference>
<dbReference type="Pfam" id="PF07690">
    <property type="entry name" value="MFS_1"/>
    <property type="match status" value="1"/>
</dbReference>
<accession>A0A9W8Z5M1</accession>
<dbReference type="Proteomes" id="UP001140510">
    <property type="component" value="Unassembled WGS sequence"/>
</dbReference>
<evidence type="ECO:0000256" key="4">
    <source>
        <dbReference type="ARBA" id="ARBA00022989"/>
    </source>
</evidence>
<feature type="transmembrane region" description="Helical" evidence="6">
    <location>
        <begin position="400"/>
        <end position="419"/>
    </location>
</feature>
<dbReference type="OrthoDB" id="2962993at2759"/>